<dbReference type="GO" id="GO:0004817">
    <property type="term" value="F:cysteine-tRNA ligase activity"/>
    <property type="evidence" value="ECO:0007669"/>
    <property type="project" value="UniProtKB-UniRule"/>
</dbReference>
<keyword evidence="11 13" id="KW-0030">Aminoacyl-tRNA synthetase</keyword>
<dbReference type="EC" id="6.1.1.16" evidence="13"/>
<dbReference type="GO" id="GO:0006423">
    <property type="term" value="P:cysteinyl-tRNA aminoacylation"/>
    <property type="evidence" value="ECO:0007669"/>
    <property type="project" value="UniProtKB-UniRule"/>
</dbReference>
<feature type="binding site" evidence="13">
    <location>
        <position position="208"/>
    </location>
    <ligand>
        <name>Zn(2+)</name>
        <dbReference type="ChEBI" id="CHEBI:29105"/>
    </ligand>
</feature>
<feature type="binding site" evidence="13">
    <location>
        <position position="29"/>
    </location>
    <ligand>
        <name>Zn(2+)</name>
        <dbReference type="ChEBI" id="CHEBI:29105"/>
    </ligand>
</feature>
<evidence type="ECO:0000256" key="8">
    <source>
        <dbReference type="ARBA" id="ARBA00022833"/>
    </source>
</evidence>
<dbReference type="InterPro" id="IPR056411">
    <property type="entry name" value="CysS_C"/>
</dbReference>
<protein>
    <recommendedName>
        <fullName evidence="13">Cysteine--tRNA ligase</fullName>
        <ecNumber evidence="13">6.1.1.16</ecNumber>
    </recommendedName>
    <alternativeName>
        <fullName evidence="13">Cysteinyl-tRNA synthetase</fullName>
        <shortName evidence="13">CysRS</shortName>
    </alternativeName>
</protein>
<dbReference type="Proteomes" id="UP001305702">
    <property type="component" value="Chromosome"/>
</dbReference>
<comment type="similarity">
    <text evidence="2 13">Belongs to the class-I aminoacyl-tRNA synthetase family.</text>
</comment>
<evidence type="ECO:0000256" key="7">
    <source>
        <dbReference type="ARBA" id="ARBA00022741"/>
    </source>
</evidence>
<dbReference type="SUPFAM" id="SSF47323">
    <property type="entry name" value="Anticodon-binding domain of a subclass of class I aminoacyl-tRNA synthetases"/>
    <property type="match status" value="1"/>
</dbReference>
<evidence type="ECO:0000256" key="13">
    <source>
        <dbReference type="HAMAP-Rule" id="MF_00041"/>
    </source>
</evidence>
<proteinExistence type="inferred from homology"/>
<feature type="binding site" evidence="13">
    <location>
        <position position="268"/>
    </location>
    <ligand>
        <name>ATP</name>
        <dbReference type="ChEBI" id="CHEBI:30616"/>
    </ligand>
</feature>
<keyword evidence="9 13" id="KW-0067">ATP-binding</keyword>
<keyword evidence="7 13" id="KW-0547">Nucleotide-binding</keyword>
<keyword evidence="16" id="KW-1185">Reference proteome</keyword>
<dbReference type="RefSeq" id="WP_315605496.1">
    <property type="nucleotide sequence ID" value="NZ_CP130318.1"/>
</dbReference>
<evidence type="ECO:0000256" key="9">
    <source>
        <dbReference type="ARBA" id="ARBA00022840"/>
    </source>
</evidence>
<evidence type="ECO:0000256" key="1">
    <source>
        <dbReference type="ARBA" id="ARBA00004496"/>
    </source>
</evidence>
<feature type="short sequence motif" description="'HIGH' region" evidence="13">
    <location>
        <begin position="31"/>
        <end position="41"/>
    </location>
</feature>
<keyword evidence="8 13" id="KW-0862">Zinc</keyword>
<dbReference type="GO" id="GO:0005829">
    <property type="term" value="C:cytosol"/>
    <property type="evidence" value="ECO:0007669"/>
    <property type="project" value="TreeGrafter"/>
</dbReference>
<dbReference type="CDD" id="cd00672">
    <property type="entry name" value="CysRS_core"/>
    <property type="match status" value="1"/>
</dbReference>
<dbReference type="FunFam" id="3.40.50.620:FF:000009">
    <property type="entry name" value="Cysteine--tRNA ligase"/>
    <property type="match status" value="1"/>
</dbReference>
<dbReference type="InterPro" id="IPR024909">
    <property type="entry name" value="Cys-tRNA/MSH_ligase"/>
</dbReference>
<evidence type="ECO:0000256" key="5">
    <source>
        <dbReference type="ARBA" id="ARBA00022598"/>
    </source>
</evidence>
<evidence type="ECO:0000256" key="12">
    <source>
        <dbReference type="ARBA" id="ARBA00047398"/>
    </source>
</evidence>
<dbReference type="GO" id="GO:0005524">
    <property type="term" value="F:ATP binding"/>
    <property type="evidence" value="ECO:0007669"/>
    <property type="project" value="UniProtKB-UniRule"/>
</dbReference>
<comment type="subcellular location">
    <subcellularLocation>
        <location evidence="1 13">Cytoplasm</location>
    </subcellularLocation>
</comment>
<dbReference type="Pfam" id="PF23493">
    <property type="entry name" value="CysS_C"/>
    <property type="match status" value="1"/>
</dbReference>
<evidence type="ECO:0000256" key="2">
    <source>
        <dbReference type="ARBA" id="ARBA00005594"/>
    </source>
</evidence>
<feature type="binding site" evidence="13">
    <location>
        <position position="237"/>
    </location>
    <ligand>
        <name>Zn(2+)</name>
        <dbReference type="ChEBI" id="CHEBI:29105"/>
    </ligand>
</feature>
<keyword evidence="4 13" id="KW-0963">Cytoplasm</keyword>
<dbReference type="SMART" id="SM00840">
    <property type="entry name" value="DALR_2"/>
    <property type="match status" value="1"/>
</dbReference>
<keyword evidence="10 13" id="KW-0648">Protein biosynthesis</keyword>
<dbReference type="InterPro" id="IPR015803">
    <property type="entry name" value="Cys-tRNA-ligase"/>
</dbReference>
<dbReference type="InterPro" id="IPR015273">
    <property type="entry name" value="Cys-tRNA-synt_Ia_DALR"/>
</dbReference>
<dbReference type="PRINTS" id="PR00983">
    <property type="entry name" value="TRNASYNTHCYS"/>
</dbReference>
<dbReference type="InterPro" id="IPR014729">
    <property type="entry name" value="Rossmann-like_a/b/a_fold"/>
</dbReference>
<evidence type="ECO:0000259" key="14">
    <source>
        <dbReference type="SMART" id="SM00840"/>
    </source>
</evidence>
<keyword evidence="6 13" id="KW-0479">Metal-binding</keyword>
<dbReference type="Pfam" id="PF01406">
    <property type="entry name" value="tRNA-synt_1e"/>
    <property type="match status" value="1"/>
</dbReference>
<dbReference type="Pfam" id="PF09190">
    <property type="entry name" value="DALR_2"/>
    <property type="match status" value="1"/>
</dbReference>
<comment type="subunit">
    <text evidence="3 13">Monomer.</text>
</comment>
<feature type="short sequence motif" description="'KMSKS' region" evidence="13">
    <location>
        <begin position="265"/>
        <end position="269"/>
    </location>
</feature>
<dbReference type="GO" id="GO:0008270">
    <property type="term" value="F:zinc ion binding"/>
    <property type="evidence" value="ECO:0007669"/>
    <property type="project" value="UniProtKB-UniRule"/>
</dbReference>
<comment type="catalytic activity">
    <reaction evidence="12 13">
        <text>tRNA(Cys) + L-cysteine + ATP = L-cysteinyl-tRNA(Cys) + AMP + diphosphate</text>
        <dbReference type="Rhea" id="RHEA:17773"/>
        <dbReference type="Rhea" id="RHEA-COMP:9661"/>
        <dbReference type="Rhea" id="RHEA-COMP:9679"/>
        <dbReference type="ChEBI" id="CHEBI:30616"/>
        <dbReference type="ChEBI" id="CHEBI:33019"/>
        <dbReference type="ChEBI" id="CHEBI:35235"/>
        <dbReference type="ChEBI" id="CHEBI:78442"/>
        <dbReference type="ChEBI" id="CHEBI:78517"/>
        <dbReference type="ChEBI" id="CHEBI:456215"/>
        <dbReference type="EC" id="6.1.1.16"/>
    </reaction>
</comment>
<dbReference type="InterPro" id="IPR032678">
    <property type="entry name" value="tRNA-synt_1_cat_dom"/>
</dbReference>
<comment type="cofactor">
    <cofactor evidence="13">
        <name>Zn(2+)</name>
        <dbReference type="ChEBI" id="CHEBI:29105"/>
    </cofactor>
    <text evidence="13">Binds 1 zinc ion per subunit.</text>
</comment>
<dbReference type="HAMAP" id="MF_00041">
    <property type="entry name" value="Cys_tRNA_synth"/>
    <property type="match status" value="1"/>
</dbReference>
<dbReference type="Gene3D" id="1.20.120.1910">
    <property type="entry name" value="Cysteine-tRNA ligase, C-terminal anti-codon recognition domain"/>
    <property type="match status" value="1"/>
</dbReference>
<reference evidence="15 16" key="1">
    <citation type="submission" date="2022-02" db="EMBL/GenBank/DDBJ databases">
        <title>Paenibacillus sp. MBLB1776 Whole Genome Shotgun Sequencing.</title>
        <authorList>
            <person name="Hwang C.Y."/>
            <person name="Cho E.-S."/>
            <person name="Seo M.-J."/>
        </authorList>
    </citation>
    <scope>NUCLEOTIDE SEQUENCE [LARGE SCALE GENOMIC DNA]</scope>
    <source>
        <strain evidence="15 16">MBLB1776</strain>
    </source>
</reference>
<evidence type="ECO:0000256" key="4">
    <source>
        <dbReference type="ARBA" id="ARBA00022490"/>
    </source>
</evidence>
<dbReference type="NCBIfam" id="TIGR00435">
    <property type="entry name" value="cysS"/>
    <property type="match status" value="1"/>
</dbReference>
<keyword evidence="5 13" id="KW-0436">Ligase</keyword>
<dbReference type="PANTHER" id="PTHR10890:SF3">
    <property type="entry name" value="CYSTEINE--TRNA LIGASE, CYTOPLASMIC"/>
    <property type="match status" value="1"/>
</dbReference>
<accession>A0AA96LEV5</accession>
<dbReference type="Gene3D" id="3.40.50.620">
    <property type="entry name" value="HUPs"/>
    <property type="match status" value="1"/>
</dbReference>
<evidence type="ECO:0000256" key="11">
    <source>
        <dbReference type="ARBA" id="ARBA00023146"/>
    </source>
</evidence>
<gene>
    <name evidence="13 15" type="primary">cysS</name>
    <name evidence="15" type="ORF">MJA45_01225</name>
</gene>
<name>A0AA96LEV5_9BACL</name>
<organism evidence="15 16">
    <name type="scientific">Paenibacillus aurantius</name>
    <dbReference type="NCBI Taxonomy" id="2918900"/>
    <lineage>
        <taxon>Bacteria</taxon>
        <taxon>Bacillati</taxon>
        <taxon>Bacillota</taxon>
        <taxon>Bacilli</taxon>
        <taxon>Bacillales</taxon>
        <taxon>Paenibacillaceae</taxon>
        <taxon>Paenibacillus</taxon>
    </lineage>
</organism>
<dbReference type="EMBL" id="CP130318">
    <property type="protein sequence ID" value="WNQ11718.1"/>
    <property type="molecule type" value="Genomic_DNA"/>
</dbReference>
<dbReference type="AlphaFoldDB" id="A0AA96LEV5"/>
<evidence type="ECO:0000313" key="15">
    <source>
        <dbReference type="EMBL" id="WNQ11718.1"/>
    </source>
</evidence>
<evidence type="ECO:0000256" key="10">
    <source>
        <dbReference type="ARBA" id="ARBA00022917"/>
    </source>
</evidence>
<dbReference type="KEGG" id="paun:MJA45_01225"/>
<sequence length="464" mass="53297">MTLKVYNTLTRTKEEFVSLEPGKVKMYVCGPTVYDYIHIGNARPAIVFDVVRRHLKSLGYEVKYVVNFTDVDDKLIKRAEQQGTTVPELAEKFIEAYREDMEALGIVDIINPRVTENMPEIISFIAGLVDKGMAYEKGGDVYFRTTRFDDYGKLSHQNLEELQFGIRVEVDERKENPQDFVLWKAAKPGEIYWSSPWGDGRPGWHIECSAMAEKYLGETIDIHGGGQDLQFPHHECELAQSEALHGKMFAKYWLHNGYLNINNEKMSKSLGNGLNVRELRTKTKPETIRYFMLTTHYRSPLNFNDETIAQAEGSLERIYNCLSNLAYRSKDAAEGEADEEVSRAVERIGAFFVQKMNDDFNTPDAITAVFDLVSEANRYLQKETVTQATIGLIQNQLKAMNEVLGIIAEQEEELLDEEIDRLIEERTEARKAKNWARADEIRDLLTEQGILLEDTPQGIRWRRK</sequence>
<feature type="binding site" evidence="13">
    <location>
        <position position="233"/>
    </location>
    <ligand>
        <name>Zn(2+)</name>
        <dbReference type="ChEBI" id="CHEBI:29105"/>
    </ligand>
</feature>
<dbReference type="PANTHER" id="PTHR10890">
    <property type="entry name" value="CYSTEINYL-TRNA SYNTHETASE"/>
    <property type="match status" value="1"/>
</dbReference>
<dbReference type="InterPro" id="IPR009080">
    <property type="entry name" value="tRNAsynth_Ia_anticodon-bd"/>
</dbReference>
<dbReference type="SUPFAM" id="SSF52374">
    <property type="entry name" value="Nucleotidylyl transferase"/>
    <property type="match status" value="1"/>
</dbReference>
<evidence type="ECO:0000313" key="16">
    <source>
        <dbReference type="Proteomes" id="UP001305702"/>
    </source>
</evidence>
<feature type="domain" description="Cysteinyl-tRNA synthetase class Ia DALR" evidence="14">
    <location>
        <begin position="351"/>
        <end position="415"/>
    </location>
</feature>
<evidence type="ECO:0000256" key="3">
    <source>
        <dbReference type="ARBA" id="ARBA00011245"/>
    </source>
</evidence>
<evidence type="ECO:0000256" key="6">
    <source>
        <dbReference type="ARBA" id="ARBA00022723"/>
    </source>
</evidence>